<sequence>MEPSERERARLAALAAYGILDTPPEEGFDDIVLLARSLCSAPVALVSLVDRDRQWFKARSGFEPQQTPLSQSVCIHALGGEGLLVIPDLTKDARTAANTLVTQDPFLRFYAGAPLITPSGEVLGSLCVIDHAPRPEGLREGEASALLALARQVMSQMELRRAVQERDRALLQKRQGDLRHRQILDSALDHAILSLDPGGRITAWSRGAEALWGWGEDEALGREADFVFRQAGLSLPMPPISVVLDGASTGALSEGWRQRADGTRFFASSRITPLLDDGGVRTGWVVIVSERTVERRREDRLTLLAEASSALLSSQEPSETLASVLGAGAGTIGFDECYLFEVAEDGCHLHLAQGIGLDPSLRESLSHVPRERPLCGIVAETGEPLILSGLLGDGEPRHAIAREVGFDTYAGFPIISKKRVRGVISFSRRDAAPFDAETLVFFATLARFASVVHERIDAERELRASEAKWRGLFEELNDGFAVGRIVRDAGGRMLDLRYEAVNRAWCQMAGRPPGEVAGRTLRQIFPQFAAEWMLDFVRAEETGNAARFTRSIEALGRSYDGVMQVTEGDGFAILLTEVTHRAKAEAHRDALARIGDLLLLVEDEAEMLDCVTGLLGRTLDVAAVAYAHPSDNGTALLILRQWRREAEAGAIEPQGVLVEPAALERLRRGEGLVFQEAESGSTIDHPVMEDGRLAAVLHVGDISARRWSEEEIAFVRDAATRIRAALERRRVESLLRDNEKRLLTLVQTMPVGVLLAEARSGRLIASNRRMEDILGRPVASILPAADLGFVAFDGEGLKIGVERFPLWRMLNGEADRATLEAHLERPDGSRVWIEFLGEAIHDATGRLRGAVLCATDIEDRKRAEAQQRVLARELSHRLKNTLAVVQSIASQTLRSAPDIETARGTLSQRIQALSKAHEILLIGQRDAGSVEAILRSALEIHDAAGQIALSGPDLFVGPNAALSLALITHELATNAVKYGALSVPEGRVDVVWRRIAGDETREPSFELLWRERGGPPVTPPARKGFGTRLVGIGLSRTGQGQVELDYDPAGLCCRITTALSELAADQEM</sequence>
<evidence type="ECO:0000256" key="16">
    <source>
        <dbReference type="ARBA" id="ARBA00023170"/>
    </source>
</evidence>
<dbReference type="InterPro" id="IPR036890">
    <property type="entry name" value="HATPase_C_sf"/>
</dbReference>
<evidence type="ECO:0000256" key="5">
    <source>
        <dbReference type="ARBA" id="ARBA00022553"/>
    </source>
</evidence>
<keyword evidence="11" id="KW-0547">Nucleotide-binding</keyword>
<protein>
    <recommendedName>
        <fullName evidence="3">Blue-light-activated histidine kinase</fullName>
        <ecNumber evidence="2">2.7.13.3</ecNumber>
    </recommendedName>
</protein>
<evidence type="ECO:0000259" key="18">
    <source>
        <dbReference type="PROSITE" id="PS50113"/>
    </source>
</evidence>
<dbReference type="GO" id="GO:0004673">
    <property type="term" value="F:protein histidine kinase activity"/>
    <property type="evidence" value="ECO:0007669"/>
    <property type="project" value="UniProtKB-EC"/>
</dbReference>
<dbReference type="SMART" id="SM00911">
    <property type="entry name" value="HWE_HK"/>
    <property type="match status" value="1"/>
</dbReference>
<keyword evidence="14" id="KW-0157">Chromophore</keyword>
<dbReference type="PANTHER" id="PTHR41523:SF8">
    <property type="entry name" value="ETHYLENE RESPONSE SENSOR PROTEIN"/>
    <property type="match status" value="1"/>
</dbReference>
<dbReference type="Pfam" id="PF13426">
    <property type="entry name" value="PAS_9"/>
    <property type="match status" value="2"/>
</dbReference>
<evidence type="ECO:0000256" key="15">
    <source>
        <dbReference type="ARBA" id="ARBA00023026"/>
    </source>
</evidence>
<keyword evidence="5" id="KW-0597">Phosphoprotein</keyword>
<keyword evidence="12" id="KW-0418">Kinase</keyword>
<dbReference type="GO" id="GO:0005524">
    <property type="term" value="F:ATP binding"/>
    <property type="evidence" value="ECO:0007669"/>
    <property type="project" value="UniProtKB-KW"/>
</dbReference>
<dbReference type="InterPro" id="IPR035965">
    <property type="entry name" value="PAS-like_dom_sf"/>
</dbReference>
<dbReference type="CDD" id="cd00130">
    <property type="entry name" value="PAS"/>
    <property type="match status" value="1"/>
</dbReference>
<reference evidence="19 20" key="1">
    <citation type="journal article" date="2016" name="Front. Microbiol.">
        <title>Genomic Resource of Rice Seed Associated Bacteria.</title>
        <authorList>
            <person name="Midha S."/>
            <person name="Bansal K."/>
            <person name="Sharma S."/>
            <person name="Kumar N."/>
            <person name="Patil P.P."/>
            <person name="Chaudhry V."/>
            <person name="Patil P.B."/>
        </authorList>
    </citation>
    <scope>NUCLEOTIDE SEQUENCE [LARGE SCALE GENOMIC DNA]</scope>
    <source>
        <strain evidence="19 20">NS226</strain>
    </source>
</reference>
<evidence type="ECO:0000313" key="20">
    <source>
        <dbReference type="Proteomes" id="UP000078272"/>
    </source>
</evidence>
<keyword evidence="8" id="KW-0288">FMN</keyword>
<dbReference type="Pfam" id="PF13188">
    <property type="entry name" value="PAS_8"/>
    <property type="match status" value="1"/>
</dbReference>
<evidence type="ECO:0000259" key="17">
    <source>
        <dbReference type="PROSITE" id="PS50112"/>
    </source>
</evidence>
<dbReference type="NCBIfam" id="TIGR00229">
    <property type="entry name" value="sensory_box"/>
    <property type="match status" value="2"/>
</dbReference>
<keyword evidence="7" id="KW-0285">Flavoprotein</keyword>
<evidence type="ECO:0000256" key="8">
    <source>
        <dbReference type="ARBA" id="ARBA00022643"/>
    </source>
</evidence>
<proteinExistence type="predicted"/>
<dbReference type="PANTHER" id="PTHR41523">
    <property type="entry name" value="TWO-COMPONENT SYSTEM SENSOR PROTEIN"/>
    <property type="match status" value="1"/>
</dbReference>
<dbReference type="PATRIC" id="fig|401562.3.peg.102"/>
<dbReference type="Pfam" id="PF01590">
    <property type="entry name" value="GAF"/>
    <property type="match status" value="2"/>
</dbReference>
<evidence type="ECO:0000256" key="3">
    <source>
        <dbReference type="ARBA" id="ARBA00021740"/>
    </source>
</evidence>
<name>A0A147DBJ2_9HYPH</name>
<evidence type="ECO:0000256" key="12">
    <source>
        <dbReference type="ARBA" id="ARBA00022777"/>
    </source>
</evidence>
<evidence type="ECO:0000256" key="7">
    <source>
        <dbReference type="ARBA" id="ARBA00022630"/>
    </source>
</evidence>
<dbReference type="GO" id="GO:0009881">
    <property type="term" value="F:photoreceptor activity"/>
    <property type="evidence" value="ECO:0007669"/>
    <property type="project" value="UniProtKB-KW"/>
</dbReference>
<evidence type="ECO:0000313" key="19">
    <source>
        <dbReference type="EMBL" id="KTQ98714.1"/>
    </source>
</evidence>
<dbReference type="Gene3D" id="3.30.450.20">
    <property type="entry name" value="PAS domain"/>
    <property type="match status" value="3"/>
</dbReference>
<dbReference type="InterPro" id="IPR011102">
    <property type="entry name" value="Sig_transdc_His_kinase_HWE"/>
</dbReference>
<dbReference type="InterPro" id="IPR000700">
    <property type="entry name" value="PAS-assoc_C"/>
</dbReference>
<evidence type="ECO:0000256" key="11">
    <source>
        <dbReference type="ARBA" id="ARBA00022741"/>
    </source>
</evidence>
<dbReference type="PROSITE" id="PS50112">
    <property type="entry name" value="PAS"/>
    <property type="match status" value="1"/>
</dbReference>
<gene>
    <name evidence="19" type="ORF">NS226_00460</name>
</gene>
<keyword evidence="10" id="KW-0677">Repeat</keyword>
<dbReference type="SUPFAM" id="SSF55781">
    <property type="entry name" value="GAF domain-like"/>
    <property type="match status" value="3"/>
</dbReference>
<dbReference type="SMART" id="SM00065">
    <property type="entry name" value="GAF"/>
    <property type="match status" value="3"/>
</dbReference>
<evidence type="ECO:0000256" key="6">
    <source>
        <dbReference type="ARBA" id="ARBA00022606"/>
    </source>
</evidence>
<dbReference type="EMBL" id="LDPZ01000001">
    <property type="protein sequence ID" value="KTQ98714.1"/>
    <property type="molecule type" value="Genomic_DNA"/>
</dbReference>
<dbReference type="Proteomes" id="UP000078272">
    <property type="component" value="Unassembled WGS sequence"/>
</dbReference>
<evidence type="ECO:0000256" key="2">
    <source>
        <dbReference type="ARBA" id="ARBA00012438"/>
    </source>
</evidence>
<comment type="catalytic activity">
    <reaction evidence="1">
        <text>ATP + protein L-histidine = ADP + protein N-phospho-L-histidine.</text>
        <dbReference type="EC" id="2.7.13.3"/>
    </reaction>
</comment>
<dbReference type="STRING" id="401562.NS365_19760"/>
<dbReference type="Gene3D" id="3.30.565.10">
    <property type="entry name" value="Histidine kinase-like ATPase, C-terminal domain"/>
    <property type="match status" value="1"/>
</dbReference>
<dbReference type="SUPFAM" id="SSF55785">
    <property type="entry name" value="PYP-like sensor domain (PAS domain)"/>
    <property type="match status" value="3"/>
</dbReference>
<dbReference type="InterPro" id="IPR029016">
    <property type="entry name" value="GAF-like_dom_sf"/>
</dbReference>
<dbReference type="InterPro" id="IPR003018">
    <property type="entry name" value="GAF"/>
</dbReference>
<keyword evidence="9" id="KW-0808">Transferase</keyword>
<dbReference type="Pfam" id="PF07536">
    <property type="entry name" value="HWE_HK"/>
    <property type="match status" value="1"/>
</dbReference>
<dbReference type="Gene3D" id="3.30.450.40">
    <property type="match status" value="3"/>
</dbReference>
<dbReference type="PROSITE" id="PS50113">
    <property type="entry name" value="PAC"/>
    <property type="match status" value="1"/>
</dbReference>
<evidence type="ECO:0000256" key="1">
    <source>
        <dbReference type="ARBA" id="ARBA00000085"/>
    </source>
</evidence>
<dbReference type="InterPro" id="IPR000014">
    <property type="entry name" value="PAS"/>
</dbReference>
<keyword evidence="15" id="KW-0843">Virulence</keyword>
<evidence type="ECO:0000256" key="13">
    <source>
        <dbReference type="ARBA" id="ARBA00022840"/>
    </source>
</evidence>
<evidence type="ECO:0000256" key="10">
    <source>
        <dbReference type="ARBA" id="ARBA00022737"/>
    </source>
</evidence>
<feature type="domain" description="PAS" evidence="17">
    <location>
        <begin position="176"/>
        <end position="222"/>
    </location>
</feature>
<comment type="caution">
    <text evidence="19">The sequence shown here is derived from an EMBL/GenBank/DDBJ whole genome shotgun (WGS) entry which is preliminary data.</text>
</comment>
<evidence type="ECO:0000256" key="9">
    <source>
        <dbReference type="ARBA" id="ARBA00022679"/>
    </source>
</evidence>
<keyword evidence="4" id="KW-0600">Photoreceptor protein</keyword>
<evidence type="ECO:0000256" key="14">
    <source>
        <dbReference type="ARBA" id="ARBA00022991"/>
    </source>
</evidence>
<evidence type="ECO:0000256" key="4">
    <source>
        <dbReference type="ARBA" id="ARBA00022543"/>
    </source>
</evidence>
<keyword evidence="13" id="KW-0067">ATP-binding</keyword>
<keyword evidence="6" id="KW-0716">Sensory transduction</keyword>
<organism evidence="19 20">
    <name type="scientific">Aureimonas ureilytica</name>
    <dbReference type="NCBI Taxonomy" id="401562"/>
    <lineage>
        <taxon>Bacteria</taxon>
        <taxon>Pseudomonadati</taxon>
        <taxon>Pseudomonadota</taxon>
        <taxon>Alphaproteobacteria</taxon>
        <taxon>Hyphomicrobiales</taxon>
        <taxon>Aurantimonadaceae</taxon>
        <taxon>Aureimonas</taxon>
    </lineage>
</organism>
<dbReference type="AlphaFoldDB" id="A0A147DBJ2"/>
<accession>A0A147DBJ2</accession>
<dbReference type="EC" id="2.7.13.3" evidence="2"/>
<feature type="domain" description="PAC" evidence="18">
    <location>
        <begin position="817"/>
        <end position="869"/>
    </location>
</feature>
<keyword evidence="16" id="KW-0675">Receptor</keyword>
<dbReference type="SMART" id="SM00086">
    <property type="entry name" value="PAC"/>
    <property type="match status" value="2"/>
</dbReference>
<dbReference type="SMART" id="SM00091">
    <property type="entry name" value="PAS"/>
    <property type="match status" value="3"/>
</dbReference>
<dbReference type="InterPro" id="IPR001610">
    <property type="entry name" value="PAC"/>
</dbReference>